<keyword evidence="2" id="KW-1185">Reference proteome</keyword>
<dbReference type="Proteomes" id="UP000821865">
    <property type="component" value="Chromosome 1"/>
</dbReference>
<accession>A0ACB8DRY3</accession>
<reference evidence="1" key="1">
    <citation type="submission" date="2020-05" db="EMBL/GenBank/DDBJ databases">
        <title>Large-scale comparative analyses of tick genomes elucidate their genetic diversity and vector capacities.</title>
        <authorList>
            <person name="Jia N."/>
            <person name="Wang J."/>
            <person name="Shi W."/>
            <person name="Du L."/>
            <person name="Sun Y."/>
            <person name="Zhan W."/>
            <person name="Jiang J."/>
            <person name="Wang Q."/>
            <person name="Zhang B."/>
            <person name="Ji P."/>
            <person name="Sakyi L.B."/>
            <person name="Cui X."/>
            <person name="Yuan T."/>
            <person name="Jiang B."/>
            <person name="Yang W."/>
            <person name="Lam T.T.-Y."/>
            <person name="Chang Q."/>
            <person name="Ding S."/>
            <person name="Wang X."/>
            <person name="Zhu J."/>
            <person name="Ruan X."/>
            <person name="Zhao L."/>
            <person name="Wei J."/>
            <person name="Que T."/>
            <person name="Du C."/>
            <person name="Cheng J."/>
            <person name="Dai P."/>
            <person name="Han X."/>
            <person name="Huang E."/>
            <person name="Gao Y."/>
            <person name="Liu J."/>
            <person name="Shao H."/>
            <person name="Ye R."/>
            <person name="Li L."/>
            <person name="Wei W."/>
            <person name="Wang X."/>
            <person name="Wang C."/>
            <person name="Yang T."/>
            <person name="Huo Q."/>
            <person name="Li W."/>
            <person name="Guo W."/>
            <person name="Chen H."/>
            <person name="Zhou L."/>
            <person name="Ni X."/>
            <person name="Tian J."/>
            <person name="Zhou Y."/>
            <person name="Sheng Y."/>
            <person name="Liu T."/>
            <person name="Pan Y."/>
            <person name="Xia L."/>
            <person name="Li J."/>
            <person name="Zhao F."/>
            <person name="Cao W."/>
        </authorList>
    </citation>
    <scope>NUCLEOTIDE SEQUENCE</scope>
    <source>
        <strain evidence="1">Dsil-2018</strain>
    </source>
</reference>
<evidence type="ECO:0000313" key="2">
    <source>
        <dbReference type="Proteomes" id="UP000821865"/>
    </source>
</evidence>
<evidence type="ECO:0000313" key="1">
    <source>
        <dbReference type="EMBL" id="KAH7977235.1"/>
    </source>
</evidence>
<gene>
    <name evidence="1" type="ORF">HPB49_000072</name>
</gene>
<protein>
    <submittedName>
        <fullName evidence="1">Uncharacterized protein</fullName>
    </submittedName>
</protein>
<dbReference type="EMBL" id="CM023470">
    <property type="protein sequence ID" value="KAH7977235.1"/>
    <property type="molecule type" value="Genomic_DNA"/>
</dbReference>
<sequence>MPVAQRIHAADLQKDKFIFRLPDFWKVATSLQVQRDENSVKVLEIIDKTITYEAMAFGRFASIDMSVTVGLVGRLDLDKQLWLKPRLPKDLHFLFGGWTTSASNNLLKYNCRAAKWRVMVNRHTTARACHGMAVVSQRVYIVGGFNSRMYLHRVDCFDVARARCSAKANMACERCNVCVFALQASTIDETHAH</sequence>
<proteinExistence type="predicted"/>
<comment type="caution">
    <text evidence="1">The sequence shown here is derived from an EMBL/GenBank/DDBJ whole genome shotgun (WGS) entry which is preliminary data.</text>
</comment>
<organism evidence="1 2">
    <name type="scientific">Dermacentor silvarum</name>
    <name type="common">Tick</name>
    <dbReference type="NCBI Taxonomy" id="543639"/>
    <lineage>
        <taxon>Eukaryota</taxon>
        <taxon>Metazoa</taxon>
        <taxon>Ecdysozoa</taxon>
        <taxon>Arthropoda</taxon>
        <taxon>Chelicerata</taxon>
        <taxon>Arachnida</taxon>
        <taxon>Acari</taxon>
        <taxon>Parasitiformes</taxon>
        <taxon>Ixodida</taxon>
        <taxon>Ixodoidea</taxon>
        <taxon>Ixodidae</taxon>
        <taxon>Rhipicephalinae</taxon>
        <taxon>Dermacentor</taxon>
    </lineage>
</organism>
<name>A0ACB8DRY3_DERSI</name>